<organism evidence="6 7">
    <name type="scientific">Candidatus Roizmanbacteria bacterium GW2011_GWA2_32_13</name>
    <dbReference type="NCBI Taxonomy" id="1618475"/>
    <lineage>
        <taxon>Bacteria</taxon>
        <taxon>Candidatus Roizmaniibacteriota</taxon>
    </lineage>
</organism>
<dbReference type="PROSITE" id="PS50830">
    <property type="entry name" value="TNASE_3"/>
    <property type="match status" value="1"/>
</dbReference>
<dbReference type="PANTHER" id="PTHR12302:SF3">
    <property type="entry name" value="SERINE_THREONINE-PROTEIN KINASE 31"/>
    <property type="match status" value="1"/>
</dbReference>
<dbReference type="EMBL" id="LBOK01000047">
    <property type="protein sequence ID" value="KKP33336.1"/>
    <property type="molecule type" value="Genomic_DNA"/>
</dbReference>
<keyword evidence="4" id="KW-0812">Transmembrane</keyword>
<keyword evidence="2" id="KW-0255">Endonuclease</keyword>
<comment type="caution">
    <text evidence="6">The sequence shown here is derived from an EMBL/GenBank/DDBJ whole genome shotgun (WGS) entry which is preliminary data.</text>
</comment>
<feature type="transmembrane region" description="Helical" evidence="4">
    <location>
        <begin position="12"/>
        <end position="29"/>
    </location>
</feature>
<dbReference type="AlphaFoldDB" id="A0A0F9Z3P1"/>
<dbReference type="InterPro" id="IPR035437">
    <property type="entry name" value="SNase_OB-fold_sf"/>
</dbReference>
<keyword evidence="1" id="KW-0540">Nuclease</keyword>
<feature type="domain" description="TNase-like" evidence="5">
    <location>
        <begin position="58"/>
        <end position="182"/>
    </location>
</feature>
<dbReference type="Proteomes" id="UP000034349">
    <property type="component" value="Unassembled WGS sequence"/>
</dbReference>
<dbReference type="GO" id="GO:0016787">
    <property type="term" value="F:hydrolase activity"/>
    <property type="evidence" value="ECO:0007669"/>
    <property type="project" value="UniProtKB-KW"/>
</dbReference>
<dbReference type="PROSITE" id="PS01284">
    <property type="entry name" value="TNASE_2"/>
    <property type="match status" value="1"/>
</dbReference>
<evidence type="ECO:0000256" key="1">
    <source>
        <dbReference type="ARBA" id="ARBA00022722"/>
    </source>
</evidence>
<keyword evidence="3" id="KW-0378">Hydrolase</keyword>
<dbReference type="InterPro" id="IPR002071">
    <property type="entry name" value="Thermonucl_AS"/>
</dbReference>
<evidence type="ECO:0000313" key="6">
    <source>
        <dbReference type="EMBL" id="KKP33336.1"/>
    </source>
</evidence>
<keyword evidence="4" id="KW-0472">Membrane</keyword>
<dbReference type="Pfam" id="PF00565">
    <property type="entry name" value="SNase"/>
    <property type="match status" value="1"/>
</dbReference>
<evidence type="ECO:0000259" key="5">
    <source>
        <dbReference type="PROSITE" id="PS50830"/>
    </source>
</evidence>
<name>A0A0F9Z3P1_9BACT</name>
<reference evidence="6 7" key="1">
    <citation type="journal article" date="2015" name="Nature">
        <title>rRNA introns, odd ribosomes, and small enigmatic genomes across a large radiation of phyla.</title>
        <authorList>
            <person name="Brown C.T."/>
            <person name="Hug L.A."/>
            <person name="Thomas B.C."/>
            <person name="Sharon I."/>
            <person name="Castelle C.J."/>
            <person name="Singh A."/>
            <person name="Wilkins M.J."/>
            <person name="Williams K.H."/>
            <person name="Banfield J.F."/>
        </authorList>
    </citation>
    <scope>NUCLEOTIDE SEQUENCE [LARGE SCALE GENOMIC DNA]</scope>
</reference>
<dbReference type="InterPro" id="IPR016071">
    <property type="entry name" value="Staphylococal_nuclease_OB-fold"/>
</dbReference>
<proteinExistence type="predicted"/>
<dbReference type="GO" id="GO:0003676">
    <property type="term" value="F:nucleic acid binding"/>
    <property type="evidence" value="ECO:0007669"/>
    <property type="project" value="InterPro"/>
</dbReference>
<accession>A0A0F9Z3P1</accession>
<sequence length="188" mass="21894">MYNKIVKRIRKILISSFVLVIVFALGFISKDYLIKNKPSSSTSTPNGKVKKILLPEPKDGKYKVIEVIDGNTVKLETGEKFRFLGIDAPEINARWGPEAKEFNEKTLLNKRVQIELDQIKLDRYGRILGYIWVDDILINEVLVERGYAKINLIKSEVKPKYLDRMIKAENWAKQNHDGVWFDEWIIKK</sequence>
<evidence type="ECO:0000256" key="4">
    <source>
        <dbReference type="SAM" id="Phobius"/>
    </source>
</evidence>
<evidence type="ECO:0000256" key="2">
    <source>
        <dbReference type="ARBA" id="ARBA00022759"/>
    </source>
</evidence>
<dbReference type="SUPFAM" id="SSF50199">
    <property type="entry name" value="Staphylococcal nuclease"/>
    <property type="match status" value="1"/>
</dbReference>
<dbReference type="GO" id="GO:0004519">
    <property type="term" value="F:endonuclease activity"/>
    <property type="evidence" value="ECO:0007669"/>
    <property type="project" value="UniProtKB-KW"/>
</dbReference>
<dbReference type="Gene3D" id="2.40.50.90">
    <property type="match status" value="1"/>
</dbReference>
<evidence type="ECO:0000313" key="7">
    <source>
        <dbReference type="Proteomes" id="UP000034349"/>
    </source>
</evidence>
<gene>
    <name evidence="6" type="ORF">UR23_C0047G0006</name>
</gene>
<protein>
    <submittedName>
        <fullName evidence="6">Thermonuclease</fullName>
    </submittedName>
</protein>
<evidence type="ECO:0000256" key="3">
    <source>
        <dbReference type="ARBA" id="ARBA00022801"/>
    </source>
</evidence>
<dbReference type="PANTHER" id="PTHR12302">
    <property type="entry name" value="EBNA2 BINDING PROTEIN P100"/>
    <property type="match status" value="1"/>
</dbReference>
<keyword evidence="4" id="KW-1133">Transmembrane helix</keyword>
<dbReference type="SMART" id="SM00318">
    <property type="entry name" value="SNc"/>
    <property type="match status" value="1"/>
</dbReference>